<evidence type="ECO:0000313" key="7">
    <source>
        <dbReference type="Proteomes" id="UP000824540"/>
    </source>
</evidence>
<dbReference type="PANTHER" id="PTHR22746">
    <property type="entry name" value="RAB6A-GEF COMPLEX PARTNER PROTEIN 1"/>
    <property type="match status" value="1"/>
</dbReference>
<feature type="compositionally biased region" description="Acidic residues" evidence="4">
    <location>
        <begin position="1264"/>
        <end position="1278"/>
    </location>
</feature>
<dbReference type="Pfam" id="PF07064">
    <property type="entry name" value="RIC1"/>
    <property type="match status" value="1"/>
</dbReference>
<dbReference type="PANTHER" id="PTHR22746:SF10">
    <property type="entry name" value="GUANINE NUCLEOTIDE EXCHANGE FACTOR SUBUNIT RIC1"/>
    <property type="match status" value="1"/>
</dbReference>
<evidence type="ECO:0000259" key="5">
    <source>
        <dbReference type="Pfam" id="PF07064"/>
    </source>
</evidence>
<dbReference type="Pfam" id="PF25440">
    <property type="entry name" value="Beta-prop_RIC1_2nd"/>
    <property type="match status" value="1"/>
</dbReference>
<dbReference type="EMBL" id="JAFBMS010000003">
    <property type="protein sequence ID" value="KAG9354157.1"/>
    <property type="molecule type" value="Genomic_DNA"/>
</dbReference>
<evidence type="ECO:0000313" key="6">
    <source>
        <dbReference type="EMBL" id="KAG9354157.1"/>
    </source>
</evidence>
<dbReference type="Gene3D" id="2.130.10.10">
    <property type="entry name" value="YVTN repeat-like/Quinoprotein amine dehydrogenase"/>
    <property type="match status" value="1"/>
</dbReference>
<dbReference type="GO" id="GO:0034066">
    <property type="term" value="C:Ric1-Rgp1 guanyl-nucleotide exchange factor complex"/>
    <property type="evidence" value="ECO:0007669"/>
    <property type="project" value="InterPro"/>
</dbReference>
<proteinExistence type="predicted"/>
<dbReference type="InterPro" id="IPR036322">
    <property type="entry name" value="WD40_repeat_dom_sf"/>
</dbReference>
<gene>
    <name evidence="6" type="ORF">JZ751_012281</name>
</gene>
<dbReference type="SUPFAM" id="SSF50978">
    <property type="entry name" value="WD40 repeat-like"/>
    <property type="match status" value="1"/>
</dbReference>
<evidence type="ECO:0000256" key="4">
    <source>
        <dbReference type="SAM" id="MobiDB-lite"/>
    </source>
</evidence>
<feature type="domain" description="RIC1 C-terminal alpha solenoid region" evidence="5">
    <location>
        <begin position="707"/>
        <end position="865"/>
    </location>
</feature>
<evidence type="ECO:0000256" key="3">
    <source>
        <dbReference type="ARBA" id="ARBA00029879"/>
    </source>
</evidence>
<dbReference type="InterPro" id="IPR015943">
    <property type="entry name" value="WD40/YVTN_repeat-like_dom_sf"/>
</dbReference>
<comment type="caution">
    <text evidence="6">The sequence shown here is derived from an EMBL/GenBank/DDBJ whole genome shotgun (WGS) entry which is preliminary data.</text>
</comment>
<dbReference type="GO" id="GO:0000139">
    <property type="term" value="C:Golgi membrane"/>
    <property type="evidence" value="ECO:0007669"/>
    <property type="project" value="TreeGrafter"/>
</dbReference>
<sequence length="1294" mass="143594">MLCFRGSPRVKVNPGYKEEQCAPALSLEMKRPVDLEAPITSLQSMQEDLVVSTADGFLHILHWNGVSNGRKAINLCTVPFSLDLQSSRAHPGTKRLSLLAVCIKTAVWNHASLYLPSHSRYRSGGKARDGPESQSSLLCLGGPSLDLDGVHIRDMEYCVTLDGFAVVFDDGRLGFITPMASRFTADQLQGVWAADVTDGTCVAVNNKYRLMAFGCASGSVLVYMIDTTTGSMQLSHRLELTPKHYPDIWNKTGPVKLIQWSPDYSVVMVTWECGGLSLWSVFGAHLICTLGEDFAYRSDGTKKEPIKISSMSWGAEGYHLWVIASSEGGRVDGGEMETAPVLQQAGILQFQFIKSALTVNPCTSNQEQVLLIGEDRLYLTCGDPTQVHTPPEQHMSRDSSPLYPPSPSTYAAIDTQGQCMAVAGRRGFAHYSSFTRKWKLFGNITQMRLYLRSSNLDNAFANITKLHSDTLLLNVFRNMVIVFRADCSICLYNIERRQDSPNSSVSIELLQEVSMSRYIPHPALVVSVTLTSVRTETGITLKAPQQACVAESIMLNLAGQLIMLQRDRSGPQVREKEAPPSQKKLLPFCPPVVLAQCVENVWTTCRSNRKKRHLLEALWLACGEAGMKVWLPLFPRDHRKPHSFLSRRIMLPFHINIYPLAVLFEDALVLGATNETVLYDGLQGPREPLEAHFPFCTVERTSQIYLHHILRQLLVRNLGEQALLLAQSCAGLPYFPHVLELMVHVVLEEEATSREPIPDPLLPTVAKFITEFPLFLQTIVHCARKTEYALWNYLFAAVGNPKDLFEECLMAQDLDTAASYLIILQNMEVPAVSRQHATLLFNTALEQGKWDLCRHMIRFLKAIGSGESETPPLTPTTQEPSSTGGFEFFRHRSISLSQSADSLIPGKFNLQKTLSMPTGPSAKSADRWSRDSDCAENMYIDMMLWRHARRLLEEVRLKDLGCFSAQLGFELIGWLCKERTRAARVDDFVTALKRLHQDFLWPFPVIPACSVQISSPYKNGRCRAVLGTRLLKSQSADSLLNNEMDTAPPHTTPNSHSWLDGLGAEQKEMDTASSHGPQTQEAFLSPLINKVDECSIGSATDLTETSSMVDGDWTMVDENFSTLSLTQSELEHISMELANKGPHKSQVQLRDTNIIKQVVGLLDCPEVPAETMQSVRNGLLAVDAWASSDCLGYKPFLSLLRPQLQKLAESAAEQVQPETFQPSSTSKLTEPASPRAEESRGPAALGASLPPEAQGGSARPMEDCPTEEQEEQSVEEGAYDWGPSNPCRTMGKRT</sequence>
<dbReference type="GO" id="GO:0006886">
    <property type="term" value="P:intracellular protein transport"/>
    <property type="evidence" value="ECO:0007669"/>
    <property type="project" value="InterPro"/>
</dbReference>
<feature type="compositionally biased region" description="Polar residues" evidence="4">
    <location>
        <begin position="1216"/>
        <end position="1228"/>
    </location>
</feature>
<dbReference type="GO" id="GO:0005829">
    <property type="term" value="C:cytosol"/>
    <property type="evidence" value="ECO:0007669"/>
    <property type="project" value="TreeGrafter"/>
</dbReference>
<dbReference type="OrthoDB" id="67540at2759"/>
<dbReference type="InterPro" id="IPR009771">
    <property type="entry name" value="RIC1_C"/>
</dbReference>
<reference evidence="6" key="1">
    <citation type="thesis" date="2021" institute="BYU ScholarsArchive" country="Provo, UT, USA">
        <title>Applications of and Algorithms for Genome Assembly and Genomic Analyses with an Emphasis on Marine Teleosts.</title>
        <authorList>
            <person name="Pickett B.D."/>
        </authorList>
    </citation>
    <scope>NUCLEOTIDE SEQUENCE</scope>
    <source>
        <strain evidence="6">HI-2016</strain>
    </source>
</reference>
<feature type="region of interest" description="Disordered" evidence="4">
    <location>
        <begin position="1211"/>
        <end position="1294"/>
    </location>
</feature>
<keyword evidence="2" id="KW-0472">Membrane</keyword>
<dbReference type="Proteomes" id="UP000824540">
    <property type="component" value="Unassembled WGS sequence"/>
</dbReference>
<organism evidence="6 7">
    <name type="scientific">Albula glossodonta</name>
    <name type="common">roundjaw bonefish</name>
    <dbReference type="NCBI Taxonomy" id="121402"/>
    <lineage>
        <taxon>Eukaryota</taxon>
        <taxon>Metazoa</taxon>
        <taxon>Chordata</taxon>
        <taxon>Craniata</taxon>
        <taxon>Vertebrata</taxon>
        <taxon>Euteleostomi</taxon>
        <taxon>Actinopterygii</taxon>
        <taxon>Neopterygii</taxon>
        <taxon>Teleostei</taxon>
        <taxon>Albuliformes</taxon>
        <taxon>Albulidae</taxon>
        <taxon>Albula</taxon>
    </lineage>
</organism>
<evidence type="ECO:0000256" key="2">
    <source>
        <dbReference type="ARBA" id="ARBA00023136"/>
    </source>
</evidence>
<evidence type="ECO:0000256" key="1">
    <source>
        <dbReference type="ARBA" id="ARBA00004370"/>
    </source>
</evidence>
<protein>
    <recommendedName>
        <fullName evidence="3">Protein RIC1 homolog</fullName>
    </recommendedName>
</protein>
<comment type="subcellular location">
    <subcellularLocation>
        <location evidence="1">Membrane</location>
    </subcellularLocation>
</comment>
<dbReference type="GO" id="GO:0042147">
    <property type="term" value="P:retrograde transport, endosome to Golgi"/>
    <property type="evidence" value="ECO:0007669"/>
    <property type="project" value="TreeGrafter"/>
</dbReference>
<name>A0A8T2PRY0_9TELE</name>
<dbReference type="InterPro" id="IPR040096">
    <property type="entry name" value="Ric1"/>
</dbReference>
<keyword evidence="7" id="KW-1185">Reference proteome</keyword>
<accession>A0A8T2PRY0</accession>